<evidence type="ECO:0000256" key="2">
    <source>
        <dbReference type="ARBA" id="ARBA00023034"/>
    </source>
</evidence>
<reference evidence="7" key="2">
    <citation type="submission" date="2025-09" db="UniProtKB">
        <authorList>
            <consortium name="Ensembl"/>
        </authorList>
    </citation>
    <scope>IDENTIFICATION</scope>
</reference>
<gene>
    <name evidence="7" type="primary">TRIP11</name>
</gene>
<feature type="compositionally biased region" description="Low complexity" evidence="5">
    <location>
        <begin position="261"/>
        <end position="280"/>
    </location>
</feature>
<evidence type="ECO:0000256" key="1">
    <source>
        <dbReference type="ARBA" id="ARBA00004555"/>
    </source>
</evidence>
<accession>A0A8C5AKB8</accession>
<protein>
    <submittedName>
        <fullName evidence="7">Thyroid hormone receptor interactor 11</fullName>
    </submittedName>
</protein>
<feature type="region of interest" description="Disordered" evidence="5">
    <location>
        <begin position="526"/>
        <end position="571"/>
    </location>
</feature>
<feature type="coiled-coil region" evidence="4">
    <location>
        <begin position="1297"/>
        <end position="1361"/>
    </location>
</feature>
<feature type="coiled-coil region" evidence="4">
    <location>
        <begin position="1474"/>
        <end position="1543"/>
    </location>
</feature>
<feature type="compositionally biased region" description="Low complexity" evidence="5">
    <location>
        <begin position="383"/>
        <end position="423"/>
    </location>
</feature>
<feature type="region of interest" description="Disordered" evidence="5">
    <location>
        <begin position="1266"/>
        <end position="1293"/>
    </location>
</feature>
<feature type="coiled-coil region" evidence="4">
    <location>
        <begin position="150"/>
        <end position="177"/>
    </location>
</feature>
<feature type="compositionally biased region" description="Low complexity" evidence="5">
    <location>
        <begin position="1844"/>
        <end position="1854"/>
    </location>
</feature>
<reference evidence="7" key="1">
    <citation type="submission" date="2025-08" db="UniProtKB">
        <authorList>
            <consortium name="Ensembl"/>
        </authorList>
    </citation>
    <scope>IDENTIFICATION</scope>
</reference>
<feature type="region of interest" description="Disordered" evidence="5">
    <location>
        <begin position="1819"/>
        <end position="1866"/>
    </location>
</feature>
<proteinExistence type="predicted"/>
<keyword evidence="8" id="KW-1185">Reference proteome</keyword>
<feature type="region of interest" description="Disordered" evidence="5">
    <location>
        <begin position="383"/>
        <end position="428"/>
    </location>
</feature>
<dbReference type="InterPro" id="IPR000237">
    <property type="entry name" value="GRIP_dom"/>
</dbReference>
<evidence type="ECO:0000256" key="4">
    <source>
        <dbReference type="SAM" id="Coils"/>
    </source>
</evidence>
<dbReference type="Pfam" id="PF10375">
    <property type="entry name" value="GRAB"/>
    <property type="match status" value="1"/>
</dbReference>
<dbReference type="GeneTree" id="ENSGT00710000106769"/>
<dbReference type="Proteomes" id="UP000694546">
    <property type="component" value="Chromosome 5"/>
</dbReference>
<dbReference type="Ensembl" id="ENSGMOT00000044425.1">
    <property type="protein sequence ID" value="ENSGMOP00000033325.1"/>
    <property type="gene ID" value="ENSGMOG00000022296.1"/>
</dbReference>
<dbReference type="GO" id="GO:0007030">
    <property type="term" value="P:Golgi organization"/>
    <property type="evidence" value="ECO:0007669"/>
    <property type="project" value="TreeGrafter"/>
</dbReference>
<comment type="subcellular location">
    <subcellularLocation>
        <location evidence="1">Golgi apparatus</location>
    </subcellularLocation>
</comment>
<feature type="region of interest" description="Disordered" evidence="5">
    <location>
        <begin position="1786"/>
        <end position="1806"/>
    </location>
</feature>
<evidence type="ECO:0000313" key="8">
    <source>
        <dbReference type="Proteomes" id="UP000694546"/>
    </source>
</evidence>
<sequence length="1918" mass="214866">MWPSKNNVTISTGATGRLNERDKKQLNSVIYLIHTLGGWVGPARVWTQHVELLKVSCVKDPDVLCLSEQHERLKKLHVELEEKLEASEIQNKQQSTEYRNQLQQRDVEISHLKARQSGLQDEIQTLRHSSHVAMLPLTTSSSSTMDLSDVMWSQQEINRLATEVARLEAELSHWRRVAQASNSTGSGNGDQADGLLLQRTIEVRQMSREVDEHQHEMAALQDAQRHKMADFSRRHREELAEYEERIEELEEQLHTGEEQHSSSSLLTPPHSSSLLLTPPSLLAPPHSSSLLLTLPHSTIPPHSSSLFLTPPSLLTPPHSSSPHHPSSLLLTPPHSSSLFLTPPSLLTPPHSSSLFLTPPSLLTLPHSTIPPHSSSLLLTPPQQTSLLLSPPHSSSLFLTGERSQPSSPSSPSSTSQPDVQSTSLQRDSQLEEAKRLLEAQEERETLLAELEELDGQNQEATQHMISVKEQLSGQLQESQEEVSRLTSDLTALREKLSQSAFTLNDLHMGNRTLEDTVKELRARLGRAQEEAREARSETSELRRSLQEKEERPDWTGERGDQGEGEAARAEREVGLRAELLEKEKDLAELRSELGEARISREEAMSENYEMKVTLGQRRLQEEEEEEEAAGKVGELGRQLRDGQASLSRTVLEKDTRIEALKLEKSQLEGELSRAEGELAGRARRYQQTIEELSRARSLDATALQTEHERAVRLNQDKEQEIAQLRRDVEQMAADHRDTNEMLSITVAGQEQLTDLLQEKDSFMDTLKQNAAELQRELEDKAEEVSREARALRQALEERDRHLGVMKEDNSHLREEIDRLRDQQSRPQPHTEPRTLDIITELETEIHQLKAARDRLEDETHALRRAAEEQQASLLLAQQSLLAQQGELEQARARQEQTLQNYNRHLQARDEEVARLQQAVDGLGGPPPPAPQDQGEVILRQDKDDQSLNGGESGNEKHDLSKVEIQRLVQGIQEKESEIHQLSERNVSLARQLDQLALSRDEAGKLAQMVRQKDLELQALHARVAAGQDVLYLQQQLQAYALEREQVLSVLNEKTRENSQLRSDYHRLVDIVSGKEAALLQLRQENTRLADMSDPSGSQEMFRETIQNLSRIIREKDIEIDALTQKCQTLVAVLQASAGPGPGAGGGGSWAGGCGVSSNQFEELLQERDTLKQQVKKVEEWKQQVITTVKNLQHESAQMHEELLTLQGKVSADSDCSSQLSVDYARLIQSYELKERRLGSLGQELAQVQQSISQLSSTKDVLLGKLDISPTPSPNMTPTPPTAPVQRGAAPAPSAGGLQQLQAEVRSLRAALAERDAAVRTLQESALRLSASEGDQRGLRAEEEARRARERLETLQHAAREKDLLIKSKGDQLAQASEALRSRESDSEVLRQAVTNLKERALILELDGRSLKEENEAVATRSREKESEFRALQETNMQVSFLLREKEFQLTSMSEKAATLEKMLKDKDQGNSGELNQLLNEMRSMQEKAVLFQQERDQVMLALKQKQMETTAVHTELQRVKDKEARLNVELERLRSHLLEMEDSYTRDALAAEDREVELRRRVALLDQRLASSSSAVENASVQAGLQVESLQEQLGAAVRQRDEAQMKLHTSQEQVKQYAQSLSNLQIVLEQFQQEEKSMYSSELDKLRREKEAQRSRAERLEDQASALQMNLDEANSALESASRLTDQLDLNEEQMEDLRKQVELRQEMLEEAQTKLMELLNSTEGKVDKQLMRNLFLGYFHTPRNKRAEVLRLMGNVLGLSREDMLEEDGRPGVTGWVSSWLGGRGPHSVPSTPPRPGPGQTLNSSFSEMFVKFLEVESSTDRPPPRMPVQDMKALGAPPPGRGASSSSGLAKRPPDSNPFLAPRSAAVPLLGAGVPGGPGGAGGHLLMKPISEALPSFTPVPVSSEASGLKDLLRQ</sequence>
<keyword evidence="3 4" id="KW-0175">Coiled coil</keyword>
<feature type="compositionally biased region" description="Basic and acidic residues" evidence="5">
    <location>
        <begin position="251"/>
        <end position="260"/>
    </location>
</feature>
<evidence type="ECO:0000256" key="3">
    <source>
        <dbReference type="ARBA" id="ARBA00023054"/>
    </source>
</evidence>
<evidence type="ECO:0000256" key="5">
    <source>
        <dbReference type="SAM" id="MobiDB-lite"/>
    </source>
</evidence>
<feature type="region of interest" description="Disordered" evidence="5">
    <location>
        <begin position="1641"/>
        <end position="1660"/>
    </location>
</feature>
<feature type="region of interest" description="Disordered" evidence="5">
    <location>
        <begin position="1899"/>
        <end position="1918"/>
    </location>
</feature>
<name>A0A8C5AKB8_GADMO</name>
<dbReference type="GO" id="GO:0006888">
    <property type="term" value="P:endoplasmic reticulum to Golgi vesicle-mediated transport"/>
    <property type="evidence" value="ECO:0007669"/>
    <property type="project" value="TreeGrafter"/>
</dbReference>
<feature type="domain" description="GRIP" evidence="6">
    <location>
        <begin position="1723"/>
        <end position="1772"/>
    </location>
</feature>
<feature type="coiled-coil region" evidence="4">
    <location>
        <begin position="964"/>
        <end position="991"/>
    </location>
</feature>
<organism evidence="7 8">
    <name type="scientific">Gadus morhua</name>
    <name type="common">Atlantic cod</name>
    <dbReference type="NCBI Taxonomy" id="8049"/>
    <lineage>
        <taxon>Eukaryota</taxon>
        <taxon>Metazoa</taxon>
        <taxon>Chordata</taxon>
        <taxon>Craniata</taxon>
        <taxon>Vertebrata</taxon>
        <taxon>Euteleostomi</taxon>
        <taxon>Actinopterygii</taxon>
        <taxon>Neopterygii</taxon>
        <taxon>Teleostei</taxon>
        <taxon>Neoteleostei</taxon>
        <taxon>Acanthomorphata</taxon>
        <taxon>Zeiogadaria</taxon>
        <taxon>Gadariae</taxon>
        <taxon>Gadiformes</taxon>
        <taxon>Gadoidei</taxon>
        <taxon>Gadidae</taxon>
        <taxon>Gadus</taxon>
    </lineage>
</organism>
<dbReference type="PANTHER" id="PTHR18921">
    <property type="entry name" value="MYOSIN HEAVY CHAIN - RELATED"/>
    <property type="match status" value="1"/>
</dbReference>
<dbReference type="GO" id="GO:0005794">
    <property type="term" value="C:Golgi apparatus"/>
    <property type="evidence" value="ECO:0007669"/>
    <property type="project" value="UniProtKB-SubCell"/>
</dbReference>
<feature type="coiled-coil region" evidence="4">
    <location>
        <begin position="63"/>
        <end position="97"/>
    </location>
</feature>
<dbReference type="PROSITE" id="PS50913">
    <property type="entry name" value="GRIP"/>
    <property type="match status" value="1"/>
</dbReference>
<dbReference type="GO" id="GO:0031267">
    <property type="term" value="F:small GTPase binding"/>
    <property type="evidence" value="ECO:0007669"/>
    <property type="project" value="TreeGrafter"/>
</dbReference>
<feature type="coiled-coil region" evidence="4">
    <location>
        <begin position="650"/>
        <end position="918"/>
    </location>
</feature>
<feature type="compositionally biased region" description="Pro residues" evidence="5">
    <location>
        <begin position="1270"/>
        <end position="1282"/>
    </location>
</feature>
<dbReference type="InterPro" id="IPR019459">
    <property type="entry name" value="GRAB"/>
</dbReference>
<feature type="region of interest" description="Disordered" evidence="5">
    <location>
        <begin position="251"/>
        <end position="280"/>
    </location>
</feature>
<evidence type="ECO:0000259" key="6">
    <source>
        <dbReference type="PROSITE" id="PS50913"/>
    </source>
</evidence>
<evidence type="ECO:0000313" key="7">
    <source>
        <dbReference type="Ensembl" id="ENSGMOP00000033325.1"/>
    </source>
</evidence>
<feature type="coiled-coil region" evidence="4">
    <location>
        <begin position="1160"/>
        <end position="1208"/>
    </location>
</feature>
<keyword evidence="2" id="KW-0333">Golgi apparatus</keyword>
<dbReference type="PANTHER" id="PTHR18921:SF2">
    <property type="entry name" value="THYROID RECEPTOR-INTERACTING PROTEIN 11"/>
    <property type="match status" value="1"/>
</dbReference>